<evidence type="ECO:0000313" key="1">
    <source>
        <dbReference type="EMBL" id="CAI2168493.1"/>
    </source>
</evidence>
<name>A0A9W4SGW8_9GLOM</name>
<dbReference type="EMBL" id="CAMKVN010000491">
    <property type="protein sequence ID" value="CAI2168493.1"/>
    <property type="molecule type" value="Genomic_DNA"/>
</dbReference>
<organism evidence="1 2">
    <name type="scientific">Funneliformis geosporum</name>
    <dbReference type="NCBI Taxonomy" id="1117311"/>
    <lineage>
        <taxon>Eukaryota</taxon>
        <taxon>Fungi</taxon>
        <taxon>Fungi incertae sedis</taxon>
        <taxon>Mucoromycota</taxon>
        <taxon>Glomeromycotina</taxon>
        <taxon>Glomeromycetes</taxon>
        <taxon>Glomerales</taxon>
        <taxon>Glomeraceae</taxon>
        <taxon>Funneliformis</taxon>
    </lineage>
</organism>
<proteinExistence type="predicted"/>
<sequence length="451" mass="53356">MLVNRQWFEIGVKIFWSEFTYKFPPLLACIPEESKQIIRDNVTFIPETEFVTPSYNYASCIQVFNINYLNELIRRIIIRYDPENTVNDDQEQFQTYKEVIYRETLKLLMRNAPIRKLNFYTQIDEDDTPHVDFGSFPGAVNTLMNVTTLACCTDQDPRFFQTIVSCKRLEAITLYMQKEFSDGLMDTINAQNNLKDINIQREEKSTNWPVIADSMENHPTHRNTITIVNLSFKGYKSSIRFLRNFQNLTELTLCTFHDYFDDFNELQHVYFPHLRFLSLRFIIPKEECLMKFFEINGKNLETLEIDSNNDELDFAIPRFCPKLKVYGKVRNSRELLENTFDNCRNLESITVTCKNNQFNESQIIKFVGRSMPKNHIKLTICTKIPNQSELLLGELDNALKSLHNYISPKTISLTLRRAYRVEIKPSIRDLIRRYETNGIIKKFKTEEHYSW</sequence>
<dbReference type="Proteomes" id="UP001153678">
    <property type="component" value="Unassembled WGS sequence"/>
</dbReference>
<dbReference type="InterPro" id="IPR032675">
    <property type="entry name" value="LRR_dom_sf"/>
</dbReference>
<gene>
    <name evidence="1" type="ORF">FWILDA_LOCUS3609</name>
</gene>
<keyword evidence="2" id="KW-1185">Reference proteome</keyword>
<dbReference type="AlphaFoldDB" id="A0A9W4SGW8"/>
<reference evidence="1" key="1">
    <citation type="submission" date="2022-08" db="EMBL/GenBank/DDBJ databases">
        <authorList>
            <person name="Kallberg Y."/>
            <person name="Tangrot J."/>
            <person name="Rosling A."/>
        </authorList>
    </citation>
    <scope>NUCLEOTIDE SEQUENCE</scope>
    <source>
        <strain evidence="1">Wild A</strain>
    </source>
</reference>
<evidence type="ECO:0000313" key="2">
    <source>
        <dbReference type="Proteomes" id="UP001153678"/>
    </source>
</evidence>
<comment type="caution">
    <text evidence="1">The sequence shown here is derived from an EMBL/GenBank/DDBJ whole genome shotgun (WGS) entry which is preliminary data.</text>
</comment>
<accession>A0A9W4SGW8</accession>
<dbReference type="OrthoDB" id="10348331at2759"/>
<dbReference type="Gene3D" id="3.80.10.10">
    <property type="entry name" value="Ribonuclease Inhibitor"/>
    <property type="match status" value="1"/>
</dbReference>
<protein>
    <submittedName>
        <fullName evidence="1">5056_t:CDS:1</fullName>
    </submittedName>
</protein>
<dbReference type="SUPFAM" id="SSF52047">
    <property type="entry name" value="RNI-like"/>
    <property type="match status" value="1"/>
</dbReference>